<dbReference type="AlphaFoldDB" id="A0A939EEB3"/>
<evidence type="ECO:0000313" key="2">
    <source>
        <dbReference type="Proteomes" id="UP000664096"/>
    </source>
</evidence>
<dbReference type="Proteomes" id="UP000664096">
    <property type="component" value="Unassembled WGS sequence"/>
</dbReference>
<proteinExistence type="predicted"/>
<sequence>MTKTADELVLEPQCENCAALCCVVFVFDKSESFAIDKAAGEVCPNLDTCGKCTIFRERETLGFRGCIAYDCHGAGQRVTQEVFGGRSWRDDPILMNRMGDALSVLRQIHEQLLLLGAAAKLPLDPDERLELSGLRQILAPETDWSEESLKAFPVARATRQVADFLSRLRRHVQLSG</sequence>
<dbReference type="RefSeq" id="WP_207140045.1">
    <property type="nucleotide sequence ID" value="NZ_JAEKJZ010000001.1"/>
</dbReference>
<organism evidence="1 2">
    <name type="scientific">Roseibium aggregatum</name>
    <dbReference type="NCBI Taxonomy" id="187304"/>
    <lineage>
        <taxon>Bacteria</taxon>
        <taxon>Pseudomonadati</taxon>
        <taxon>Pseudomonadota</taxon>
        <taxon>Alphaproteobacteria</taxon>
        <taxon>Hyphomicrobiales</taxon>
        <taxon>Stappiaceae</taxon>
        <taxon>Roseibium</taxon>
    </lineage>
</organism>
<reference evidence="1" key="1">
    <citation type="submission" date="2020-12" db="EMBL/GenBank/DDBJ databases">
        <title>Oil enriched cultivation method for isolating marine PHA-producing bacteria.</title>
        <authorList>
            <person name="Zheng W."/>
            <person name="Yu S."/>
            <person name="Huang Y."/>
        </authorList>
    </citation>
    <scope>NUCLEOTIDE SEQUENCE</scope>
    <source>
        <strain evidence="1">SY-2-12</strain>
    </source>
</reference>
<dbReference type="EMBL" id="JAEKJZ010000001">
    <property type="protein sequence ID" value="MBN9670568.1"/>
    <property type="molecule type" value="Genomic_DNA"/>
</dbReference>
<evidence type="ECO:0008006" key="3">
    <source>
        <dbReference type="Google" id="ProtNLM"/>
    </source>
</evidence>
<comment type="caution">
    <text evidence="1">The sequence shown here is derived from an EMBL/GenBank/DDBJ whole genome shotgun (WGS) entry which is preliminary data.</text>
</comment>
<gene>
    <name evidence="1" type="ORF">JF539_09490</name>
</gene>
<accession>A0A939EEB3</accession>
<name>A0A939EEB3_9HYPH</name>
<protein>
    <recommendedName>
        <fullName evidence="3">Oxetanocin A resistance protein</fullName>
    </recommendedName>
</protein>
<evidence type="ECO:0000313" key="1">
    <source>
        <dbReference type="EMBL" id="MBN9670568.1"/>
    </source>
</evidence>